<gene>
    <name evidence="3" type="ORF">Pan189_05320</name>
</gene>
<keyword evidence="2" id="KW-0472">Membrane</keyword>
<keyword evidence="2" id="KW-1133">Transmembrane helix</keyword>
<feature type="region of interest" description="Disordered" evidence="1">
    <location>
        <begin position="95"/>
        <end position="140"/>
    </location>
</feature>
<protein>
    <submittedName>
        <fullName evidence="3">Uncharacterized protein</fullName>
    </submittedName>
</protein>
<dbReference type="KEGG" id="svp:Pan189_05320"/>
<name>A0A517QX54_9PLAN</name>
<proteinExistence type="predicted"/>
<keyword evidence="4" id="KW-1185">Reference proteome</keyword>
<dbReference type="Proteomes" id="UP000317318">
    <property type="component" value="Chromosome"/>
</dbReference>
<organism evidence="3 4">
    <name type="scientific">Stratiformator vulcanicus</name>
    <dbReference type="NCBI Taxonomy" id="2527980"/>
    <lineage>
        <taxon>Bacteria</taxon>
        <taxon>Pseudomonadati</taxon>
        <taxon>Planctomycetota</taxon>
        <taxon>Planctomycetia</taxon>
        <taxon>Planctomycetales</taxon>
        <taxon>Planctomycetaceae</taxon>
        <taxon>Stratiformator</taxon>
    </lineage>
</organism>
<reference evidence="3 4" key="1">
    <citation type="submission" date="2019-02" db="EMBL/GenBank/DDBJ databases">
        <title>Deep-cultivation of Planctomycetes and their phenomic and genomic characterization uncovers novel biology.</title>
        <authorList>
            <person name="Wiegand S."/>
            <person name="Jogler M."/>
            <person name="Boedeker C."/>
            <person name="Pinto D."/>
            <person name="Vollmers J."/>
            <person name="Rivas-Marin E."/>
            <person name="Kohn T."/>
            <person name="Peeters S.H."/>
            <person name="Heuer A."/>
            <person name="Rast P."/>
            <person name="Oberbeckmann S."/>
            <person name="Bunk B."/>
            <person name="Jeske O."/>
            <person name="Meyerdierks A."/>
            <person name="Storesund J.E."/>
            <person name="Kallscheuer N."/>
            <person name="Luecker S."/>
            <person name="Lage O.M."/>
            <person name="Pohl T."/>
            <person name="Merkel B.J."/>
            <person name="Hornburger P."/>
            <person name="Mueller R.-W."/>
            <person name="Bruemmer F."/>
            <person name="Labrenz M."/>
            <person name="Spormann A.M."/>
            <person name="Op den Camp H."/>
            <person name="Overmann J."/>
            <person name="Amann R."/>
            <person name="Jetten M.S.M."/>
            <person name="Mascher T."/>
            <person name="Medema M.H."/>
            <person name="Devos D.P."/>
            <person name="Kaster A.-K."/>
            <person name="Ovreas L."/>
            <person name="Rohde M."/>
            <person name="Galperin M.Y."/>
            <person name="Jogler C."/>
        </authorList>
    </citation>
    <scope>NUCLEOTIDE SEQUENCE [LARGE SCALE GENOMIC DNA]</scope>
    <source>
        <strain evidence="3 4">Pan189</strain>
    </source>
</reference>
<evidence type="ECO:0000256" key="1">
    <source>
        <dbReference type="SAM" id="MobiDB-lite"/>
    </source>
</evidence>
<dbReference type="AlphaFoldDB" id="A0A517QX54"/>
<feature type="compositionally biased region" description="Polar residues" evidence="1">
    <location>
        <begin position="119"/>
        <end position="140"/>
    </location>
</feature>
<evidence type="ECO:0000313" key="3">
    <source>
        <dbReference type="EMBL" id="QDT36177.1"/>
    </source>
</evidence>
<feature type="transmembrane region" description="Helical" evidence="2">
    <location>
        <begin position="20"/>
        <end position="39"/>
    </location>
</feature>
<accession>A0A517QX54</accession>
<dbReference type="EMBL" id="CP036268">
    <property type="protein sequence ID" value="QDT36177.1"/>
    <property type="molecule type" value="Genomic_DNA"/>
</dbReference>
<evidence type="ECO:0000313" key="4">
    <source>
        <dbReference type="Proteomes" id="UP000317318"/>
    </source>
</evidence>
<evidence type="ECO:0000256" key="2">
    <source>
        <dbReference type="SAM" id="Phobius"/>
    </source>
</evidence>
<keyword evidence="2" id="KW-0812">Transmembrane</keyword>
<sequence>MKGNEPTSLALKTSCRRGVAAIVVLVLLTVVAGLTASCLQVSLRARRSAISYGKRVQADLLAESGLRLASASEAASGGEFVWRLDDGELKGSAEVTIKPAGSKGATATARFPLSDTHPAKSTSPMLGSDSNSSVDSADTK</sequence>